<keyword evidence="1" id="KW-0378">Hydrolase</keyword>
<dbReference type="SUPFAM" id="SSF51055">
    <property type="entry name" value="Carbohydrate binding domain"/>
    <property type="match status" value="1"/>
</dbReference>
<name>A0A5P2UCW7_9ACTN</name>
<evidence type="ECO:0000313" key="5">
    <source>
        <dbReference type="Proteomes" id="UP000326831"/>
    </source>
</evidence>
<dbReference type="Pfam" id="PF02839">
    <property type="entry name" value="CBM_5_12"/>
    <property type="match status" value="1"/>
</dbReference>
<gene>
    <name evidence="4" type="ORF">CP968_00865</name>
    <name evidence="3" type="ORF">GCM10010371_65410</name>
</gene>
<dbReference type="AlphaFoldDB" id="A0A5P2UCW7"/>
<dbReference type="GO" id="GO:0005576">
    <property type="term" value="C:extracellular region"/>
    <property type="evidence" value="ECO:0007669"/>
    <property type="project" value="InterPro"/>
</dbReference>
<dbReference type="Proteomes" id="UP000634660">
    <property type="component" value="Unassembled WGS sequence"/>
</dbReference>
<dbReference type="InterPro" id="IPR036573">
    <property type="entry name" value="CBM_sf_5/12"/>
</dbReference>
<dbReference type="EMBL" id="BMVX01000042">
    <property type="protein sequence ID" value="GGZ96326.1"/>
    <property type="molecule type" value="Genomic_DNA"/>
</dbReference>
<evidence type="ECO:0000256" key="1">
    <source>
        <dbReference type="ARBA" id="ARBA00022801"/>
    </source>
</evidence>
<evidence type="ECO:0000313" key="3">
    <source>
        <dbReference type="EMBL" id="GGZ96326.1"/>
    </source>
</evidence>
<evidence type="ECO:0000259" key="2">
    <source>
        <dbReference type="SMART" id="SM00495"/>
    </source>
</evidence>
<accession>A0A5P2UCW7</accession>
<reference evidence="3" key="3">
    <citation type="submission" date="2020-09" db="EMBL/GenBank/DDBJ databases">
        <authorList>
            <person name="Sun Q."/>
            <person name="Ohkuma M."/>
        </authorList>
    </citation>
    <scope>NUCLEOTIDE SEQUENCE</scope>
    <source>
        <strain evidence="3">JCM 4834</strain>
    </source>
</reference>
<protein>
    <recommendedName>
        <fullName evidence="2">Chitin-binding type-3 domain-containing protein</fullName>
    </recommendedName>
</protein>
<sequence>MAAGFSEWKVNRQYAQNDRVVHLGQQYRCLTAHKSNSASNPKTTVKVWQKYTG</sequence>
<keyword evidence="5" id="KW-1185">Reference proteome</keyword>
<dbReference type="Gene3D" id="2.10.10.20">
    <property type="entry name" value="Carbohydrate-binding module superfamily 5/12"/>
    <property type="match status" value="1"/>
</dbReference>
<dbReference type="KEGG" id="ssub:CP968_00865"/>
<evidence type="ECO:0000313" key="4">
    <source>
        <dbReference type="EMBL" id="QEU77052.1"/>
    </source>
</evidence>
<dbReference type="SMART" id="SM00495">
    <property type="entry name" value="ChtBD3"/>
    <property type="match status" value="1"/>
</dbReference>
<feature type="domain" description="Chitin-binding type-3" evidence="2">
    <location>
        <begin position="5"/>
        <end position="51"/>
    </location>
</feature>
<organism evidence="4 5">
    <name type="scientific">Streptomyces subrutilus</name>
    <dbReference type="NCBI Taxonomy" id="36818"/>
    <lineage>
        <taxon>Bacteria</taxon>
        <taxon>Bacillati</taxon>
        <taxon>Actinomycetota</taxon>
        <taxon>Actinomycetes</taxon>
        <taxon>Kitasatosporales</taxon>
        <taxon>Streptomycetaceae</taxon>
        <taxon>Streptomyces</taxon>
    </lineage>
</organism>
<dbReference type="EMBL" id="CP023701">
    <property type="protein sequence ID" value="QEU77052.1"/>
    <property type="molecule type" value="Genomic_DNA"/>
</dbReference>
<reference evidence="4 5" key="2">
    <citation type="submission" date="2017-09" db="EMBL/GenBank/DDBJ databases">
        <authorList>
            <person name="Lee N."/>
            <person name="Cho B.-K."/>
        </authorList>
    </citation>
    <scope>NUCLEOTIDE SEQUENCE [LARGE SCALE GENOMIC DNA]</scope>
    <source>
        <strain evidence="4 5">ATCC 27467</strain>
    </source>
</reference>
<dbReference type="GO" id="GO:0030246">
    <property type="term" value="F:carbohydrate binding"/>
    <property type="evidence" value="ECO:0007669"/>
    <property type="project" value="InterPro"/>
</dbReference>
<dbReference type="OrthoDB" id="9800887at2"/>
<dbReference type="GO" id="GO:0005975">
    <property type="term" value="P:carbohydrate metabolic process"/>
    <property type="evidence" value="ECO:0007669"/>
    <property type="project" value="InterPro"/>
</dbReference>
<dbReference type="GO" id="GO:0004553">
    <property type="term" value="F:hydrolase activity, hydrolyzing O-glycosyl compounds"/>
    <property type="evidence" value="ECO:0007669"/>
    <property type="project" value="InterPro"/>
</dbReference>
<dbReference type="InterPro" id="IPR003610">
    <property type="entry name" value="CBM5/12"/>
</dbReference>
<reference evidence="3" key="1">
    <citation type="journal article" date="2014" name="Int. J. Syst. Evol. Microbiol.">
        <title>Complete genome sequence of Corynebacterium casei LMG S-19264T (=DSM 44701T), isolated from a smear-ripened cheese.</title>
        <authorList>
            <consortium name="US DOE Joint Genome Institute (JGI-PGF)"/>
            <person name="Walter F."/>
            <person name="Albersmeier A."/>
            <person name="Kalinowski J."/>
            <person name="Ruckert C."/>
        </authorList>
    </citation>
    <scope>NUCLEOTIDE SEQUENCE</scope>
    <source>
        <strain evidence="3">JCM 4834</strain>
    </source>
</reference>
<dbReference type="Proteomes" id="UP000326831">
    <property type="component" value="Chromosome"/>
</dbReference>
<proteinExistence type="predicted"/>
<dbReference type="RefSeq" id="WP_150516156.1">
    <property type="nucleotide sequence ID" value="NZ_BMVX01000042.1"/>
</dbReference>